<feature type="transmembrane region" description="Helical" evidence="1">
    <location>
        <begin position="15"/>
        <end position="46"/>
    </location>
</feature>
<keyword evidence="1" id="KW-1133">Transmembrane helix</keyword>
<evidence type="ECO:0000313" key="2">
    <source>
        <dbReference type="EMBL" id="CAF1710460.1"/>
    </source>
</evidence>
<protein>
    <submittedName>
        <fullName evidence="2">(rape) hypothetical protein</fullName>
    </submittedName>
</protein>
<evidence type="ECO:0000256" key="1">
    <source>
        <dbReference type="SAM" id="Phobius"/>
    </source>
</evidence>
<dbReference type="EMBL" id="HG994367">
    <property type="protein sequence ID" value="CAF1710460.1"/>
    <property type="molecule type" value="Genomic_DNA"/>
</dbReference>
<keyword evidence="1" id="KW-0472">Membrane</keyword>
<feature type="non-terminal residue" evidence="2">
    <location>
        <position position="1"/>
    </location>
</feature>
<dbReference type="Proteomes" id="UP001295469">
    <property type="component" value="Chromosome C03"/>
</dbReference>
<proteinExistence type="predicted"/>
<dbReference type="AlphaFoldDB" id="A0A816ILW0"/>
<organism evidence="2">
    <name type="scientific">Brassica napus</name>
    <name type="common">Rape</name>
    <dbReference type="NCBI Taxonomy" id="3708"/>
    <lineage>
        <taxon>Eukaryota</taxon>
        <taxon>Viridiplantae</taxon>
        <taxon>Streptophyta</taxon>
        <taxon>Embryophyta</taxon>
        <taxon>Tracheophyta</taxon>
        <taxon>Spermatophyta</taxon>
        <taxon>Magnoliopsida</taxon>
        <taxon>eudicotyledons</taxon>
        <taxon>Gunneridae</taxon>
        <taxon>Pentapetalae</taxon>
        <taxon>rosids</taxon>
        <taxon>malvids</taxon>
        <taxon>Brassicales</taxon>
        <taxon>Brassicaceae</taxon>
        <taxon>Brassiceae</taxon>
        <taxon>Brassica</taxon>
    </lineage>
</organism>
<accession>A0A816ILW0</accession>
<reference evidence="2" key="1">
    <citation type="submission" date="2021-01" db="EMBL/GenBank/DDBJ databases">
        <authorList>
            <consortium name="Genoscope - CEA"/>
            <person name="William W."/>
        </authorList>
    </citation>
    <scope>NUCLEOTIDE SEQUENCE</scope>
</reference>
<keyword evidence="1" id="KW-0812">Transmembrane</keyword>
<name>A0A816ILW0_BRANA</name>
<gene>
    <name evidence="2" type="ORF">DARMORV10_C03P80180.1</name>
</gene>
<sequence>WYLFLLLHFSKLRIVIYYIYFTMNNIFFIVFHNYLFCFPSTLIIYLSNS</sequence>